<feature type="signal peptide" evidence="1">
    <location>
        <begin position="1"/>
        <end position="19"/>
    </location>
</feature>
<dbReference type="OrthoDB" id="1257455at2"/>
<feature type="chain" id="PRO_5022240806" evidence="1">
    <location>
        <begin position="20"/>
        <end position="222"/>
    </location>
</feature>
<dbReference type="EMBL" id="VHSF01000001">
    <property type="protein sequence ID" value="TRO66794.1"/>
    <property type="molecule type" value="Genomic_DNA"/>
</dbReference>
<accession>A0A550I743</accession>
<dbReference type="AlphaFoldDB" id="A0A550I743"/>
<reference evidence="2 3" key="1">
    <citation type="submission" date="2019-06" db="EMBL/GenBank/DDBJ databases">
        <title>Gramella sabulilitoris sp. nov., isolated from a marine sand.</title>
        <authorList>
            <person name="Yoon J.-H."/>
        </authorList>
    </citation>
    <scope>NUCLEOTIDE SEQUENCE [LARGE SCALE GENOMIC DNA]</scope>
    <source>
        <strain evidence="2 3">HSMS-1</strain>
    </source>
</reference>
<sequence length="222" mass="25920">MKKSLLITLILLISNSVISQNLLNEKYYFVNGTELFGIKKSNDTIFEFKCNPIFNCSDRYRKKFKILKNKIIENKEILAIERIDSIPLSTNPIPADRYKIIGFEKIQKGKLKFINEAKTYKLDSLSAIPFEIEFLKDKFGFTYYTESFLTELETDYNISAEQAERVMSNFKNYTERLKLYEKTKTGDIYRSGIMAELIAAEMIKLNLSPLQARNRIEKALQK</sequence>
<comment type="caution">
    <text evidence="2">The sequence shown here is derived from an EMBL/GenBank/DDBJ whole genome shotgun (WGS) entry which is preliminary data.</text>
</comment>
<evidence type="ECO:0000313" key="2">
    <source>
        <dbReference type="EMBL" id="TRO66794.1"/>
    </source>
</evidence>
<dbReference type="RefSeq" id="WP_143409573.1">
    <property type="nucleotide sequence ID" value="NZ_VHSF01000001.1"/>
</dbReference>
<gene>
    <name evidence="2" type="ORF">FGM01_02570</name>
</gene>
<organism evidence="2 3">
    <name type="scientific">Christiangramia sabulilitoris</name>
    <dbReference type="NCBI Taxonomy" id="2583991"/>
    <lineage>
        <taxon>Bacteria</taxon>
        <taxon>Pseudomonadati</taxon>
        <taxon>Bacteroidota</taxon>
        <taxon>Flavobacteriia</taxon>
        <taxon>Flavobacteriales</taxon>
        <taxon>Flavobacteriaceae</taxon>
        <taxon>Christiangramia</taxon>
    </lineage>
</organism>
<evidence type="ECO:0000313" key="3">
    <source>
        <dbReference type="Proteomes" id="UP000315131"/>
    </source>
</evidence>
<name>A0A550I743_9FLAO</name>
<keyword evidence="1" id="KW-0732">Signal</keyword>
<protein>
    <submittedName>
        <fullName evidence="2">Uncharacterized protein</fullName>
    </submittedName>
</protein>
<proteinExistence type="predicted"/>
<keyword evidence="3" id="KW-1185">Reference proteome</keyword>
<evidence type="ECO:0000256" key="1">
    <source>
        <dbReference type="SAM" id="SignalP"/>
    </source>
</evidence>
<dbReference type="Proteomes" id="UP000315131">
    <property type="component" value="Unassembled WGS sequence"/>
</dbReference>